<dbReference type="Proteomes" id="UP000292307">
    <property type="component" value="Chromosome"/>
</dbReference>
<evidence type="ECO:0000313" key="2">
    <source>
        <dbReference type="Proteomes" id="UP000292307"/>
    </source>
</evidence>
<sequence length="76" mass="8868">MQAIRRTTMLGSKLDNDLDTFPEVVDFAMKTISWKPFSVLLRKVCNRRAERKSLLLQGFLQIPDQFLFVRAIDQLP</sequence>
<proteinExistence type="predicted"/>
<accession>A0ABX5RTU9</accession>
<dbReference type="EMBL" id="CP036401">
    <property type="protein sequence ID" value="QBI02024.1"/>
    <property type="molecule type" value="Genomic_DNA"/>
</dbReference>
<keyword evidence="2" id="KW-1185">Reference proteome</keyword>
<organism evidence="1 2">
    <name type="scientific">Pseudoduganella albidiflava</name>
    <dbReference type="NCBI Taxonomy" id="321983"/>
    <lineage>
        <taxon>Bacteria</taxon>
        <taxon>Pseudomonadati</taxon>
        <taxon>Pseudomonadota</taxon>
        <taxon>Betaproteobacteria</taxon>
        <taxon>Burkholderiales</taxon>
        <taxon>Oxalobacteraceae</taxon>
        <taxon>Telluria group</taxon>
        <taxon>Pseudoduganella</taxon>
    </lineage>
</organism>
<evidence type="ECO:0000313" key="1">
    <source>
        <dbReference type="EMBL" id="QBI02024.1"/>
    </source>
</evidence>
<name>A0ABX5RTU9_9BURK</name>
<dbReference type="RefSeq" id="WP_131146142.1">
    <property type="nucleotide sequence ID" value="NZ_BMWV01000004.1"/>
</dbReference>
<reference evidence="1 2" key="1">
    <citation type="submission" date="2019-02" db="EMBL/GenBank/DDBJ databases">
        <title>Draft Genome Sequences of Six Type Strains of the Genus Massilia.</title>
        <authorList>
            <person name="Miess H."/>
            <person name="Frediansyhah A."/>
            <person name="Gross H."/>
        </authorList>
    </citation>
    <scope>NUCLEOTIDE SEQUENCE [LARGE SCALE GENOMIC DNA]</scope>
    <source>
        <strain evidence="1 2">DSM 17472</strain>
    </source>
</reference>
<gene>
    <name evidence="1" type="ORF">EYF70_15055</name>
</gene>
<protein>
    <submittedName>
        <fullName evidence="1">Uncharacterized protein</fullName>
    </submittedName>
</protein>